<sequence>MTNRRSDILVAAATVPEPTGARTRSVALDVLRVTAILGVVAIHVFAAIVTNGAIRGSGTWWAATILDIGNVWVVPVFVMVSGALLLSPRQHAAGPAAFYRKRLLRLGPAFVFWQVFYLVVVRVLVQHQHLSITQTAGLVLDAKAYTHLYFLWLIVGLYVVAPVLAAFLNNGGDRRAYAFAGTVLVFTVVVVGLSGLATAYGDPHPIVLNALTQWIPYVGYFLAGWALRKLVLRPAWTVVVAVVTAGLLAELIWQFASTSAPAWLRAVSPGGYYGAAAAAASVGVFIVAQGVFARRGEPRMHASRFLTALSDAAFGVYLVHFFFLVLAVTVFPGLGVLRATSLPVAVAFWAGLVVLSFAVSLGARRIPYLRRLF</sequence>
<dbReference type="EMBL" id="CP157390">
    <property type="protein sequence ID" value="XBM48298.1"/>
    <property type="molecule type" value="Genomic_DNA"/>
</dbReference>
<dbReference type="PANTHER" id="PTHR40074">
    <property type="entry name" value="O-ACETYLTRANSFERASE WECH"/>
    <property type="match status" value="1"/>
</dbReference>
<feature type="transmembrane region" description="Helical" evidence="7">
    <location>
        <begin position="314"/>
        <end position="336"/>
    </location>
</feature>
<feature type="transmembrane region" description="Helical" evidence="7">
    <location>
        <begin position="176"/>
        <end position="200"/>
    </location>
</feature>
<evidence type="ECO:0000259" key="8">
    <source>
        <dbReference type="Pfam" id="PF01757"/>
    </source>
</evidence>
<feature type="domain" description="Acyltransferase 3" evidence="8">
    <location>
        <begin position="27"/>
        <end position="360"/>
    </location>
</feature>
<dbReference type="GO" id="GO:0009246">
    <property type="term" value="P:enterobacterial common antigen biosynthetic process"/>
    <property type="evidence" value="ECO:0007669"/>
    <property type="project" value="TreeGrafter"/>
</dbReference>
<evidence type="ECO:0000256" key="5">
    <source>
        <dbReference type="ARBA" id="ARBA00022989"/>
    </source>
</evidence>
<proteinExistence type="inferred from homology"/>
<dbReference type="PANTHER" id="PTHR40074:SF2">
    <property type="entry name" value="O-ACETYLTRANSFERASE WECH"/>
    <property type="match status" value="1"/>
</dbReference>
<feature type="transmembrane region" description="Helical" evidence="7">
    <location>
        <begin position="206"/>
        <end position="227"/>
    </location>
</feature>
<evidence type="ECO:0000313" key="9">
    <source>
        <dbReference type="EMBL" id="XBM48298.1"/>
    </source>
</evidence>
<feature type="transmembrane region" description="Helical" evidence="7">
    <location>
        <begin position="145"/>
        <end position="169"/>
    </location>
</feature>
<feature type="transmembrane region" description="Helical" evidence="7">
    <location>
        <begin position="106"/>
        <end position="125"/>
    </location>
</feature>
<evidence type="ECO:0000256" key="2">
    <source>
        <dbReference type="ARBA" id="ARBA00007400"/>
    </source>
</evidence>
<name>A0AAU7GDS6_9MICO</name>
<evidence type="ECO:0000256" key="1">
    <source>
        <dbReference type="ARBA" id="ARBA00004651"/>
    </source>
</evidence>
<dbReference type="Pfam" id="PF01757">
    <property type="entry name" value="Acyl_transf_3"/>
    <property type="match status" value="1"/>
</dbReference>
<evidence type="ECO:0000256" key="4">
    <source>
        <dbReference type="ARBA" id="ARBA00022692"/>
    </source>
</evidence>
<dbReference type="RefSeq" id="WP_348788250.1">
    <property type="nucleotide sequence ID" value="NZ_CP157390.1"/>
</dbReference>
<evidence type="ECO:0000256" key="3">
    <source>
        <dbReference type="ARBA" id="ARBA00022475"/>
    </source>
</evidence>
<dbReference type="GO" id="GO:0005886">
    <property type="term" value="C:plasma membrane"/>
    <property type="evidence" value="ECO:0007669"/>
    <property type="project" value="UniProtKB-SubCell"/>
</dbReference>
<feature type="transmembrane region" description="Helical" evidence="7">
    <location>
        <begin position="273"/>
        <end position="293"/>
    </location>
</feature>
<evidence type="ECO:0000256" key="7">
    <source>
        <dbReference type="SAM" id="Phobius"/>
    </source>
</evidence>
<feature type="transmembrane region" description="Helical" evidence="7">
    <location>
        <begin position="234"/>
        <end position="253"/>
    </location>
</feature>
<protein>
    <submittedName>
        <fullName evidence="9">Acyltransferase</fullName>
        <ecNumber evidence="9">2.3.1.-</ecNumber>
    </submittedName>
</protein>
<feature type="transmembrane region" description="Helical" evidence="7">
    <location>
        <begin position="30"/>
        <end position="54"/>
    </location>
</feature>
<dbReference type="AlphaFoldDB" id="A0AAU7GDS6"/>
<feature type="transmembrane region" description="Helical" evidence="7">
    <location>
        <begin position="342"/>
        <end position="363"/>
    </location>
</feature>
<keyword evidence="9" id="KW-0808">Transferase</keyword>
<keyword evidence="6 7" id="KW-0472">Membrane</keyword>
<dbReference type="GO" id="GO:0016413">
    <property type="term" value="F:O-acetyltransferase activity"/>
    <property type="evidence" value="ECO:0007669"/>
    <property type="project" value="TreeGrafter"/>
</dbReference>
<feature type="transmembrane region" description="Helical" evidence="7">
    <location>
        <begin position="60"/>
        <end position="86"/>
    </location>
</feature>
<dbReference type="InterPro" id="IPR002656">
    <property type="entry name" value="Acyl_transf_3_dom"/>
</dbReference>
<evidence type="ECO:0000256" key="6">
    <source>
        <dbReference type="ARBA" id="ARBA00023136"/>
    </source>
</evidence>
<accession>A0AAU7GDS6</accession>
<comment type="similarity">
    <text evidence="2">Belongs to the acyltransferase 3 family.</text>
</comment>
<dbReference type="EC" id="2.3.1.-" evidence="9"/>
<organism evidence="9">
    <name type="scientific">Leifsonia sp. NPDC080035</name>
    <dbReference type="NCBI Taxonomy" id="3143936"/>
    <lineage>
        <taxon>Bacteria</taxon>
        <taxon>Bacillati</taxon>
        <taxon>Actinomycetota</taxon>
        <taxon>Actinomycetes</taxon>
        <taxon>Micrococcales</taxon>
        <taxon>Microbacteriaceae</taxon>
        <taxon>Leifsonia</taxon>
    </lineage>
</organism>
<comment type="subcellular location">
    <subcellularLocation>
        <location evidence="1">Cell membrane</location>
        <topology evidence="1">Multi-pass membrane protein</topology>
    </subcellularLocation>
</comment>
<reference evidence="9" key="1">
    <citation type="submission" date="2024-05" db="EMBL/GenBank/DDBJ databases">
        <title>The Natural Products Discovery Center: Release of the First 8490 Sequenced Strains for Exploring Actinobacteria Biosynthetic Diversity.</title>
        <authorList>
            <person name="Kalkreuter E."/>
            <person name="Kautsar S.A."/>
            <person name="Yang D."/>
            <person name="Bader C.D."/>
            <person name="Teijaro C.N."/>
            <person name="Fluegel L."/>
            <person name="Davis C.M."/>
            <person name="Simpson J.R."/>
            <person name="Lauterbach L."/>
            <person name="Steele A.D."/>
            <person name="Gui C."/>
            <person name="Meng S."/>
            <person name="Li G."/>
            <person name="Viehrig K."/>
            <person name="Ye F."/>
            <person name="Su P."/>
            <person name="Kiefer A.F."/>
            <person name="Nichols A."/>
            <person name="Cepeda A.J."/>
            <person name="Yan W."/>
            <person name="Fan B."/>
            <person name="Jiang Y."/>
            <person name="Adhikari A."/>
            <person name="Zheng C.-J."/>
            <person name="Schuster L."/>
            <person name="Cowan T.M."/>
            <person name="Smanski M.J."/>
            <person name="Chevrette M.G."/>
            <person name="de Carvalho L.P.S."/>
            <person name="Shen B."/>
        </authorList>
    </citation>
    <scope>NUCLEOTIDE SEQUENCE</scope>
    <source>
        <strain evidence="9">NPDC080035</strain>
    </source>
</reference>
<keyword evidence="9" id="KW-0012">Acyltransferase</keyword>
<keyword evidence="4 7" id="KW-0812">Transmembrane</keyword>
<gene>
    <name evidence="9" type="ORF">AAME72_00190</name>
</gene>
<keyword evidence="5 7" id="KW-1133">Transmembrane helix</keyword>
<keyword evidence="3" id="KW-1003">Cell membrane</keyword>